<keyword evidence="3" id="KW-1185">Reference proteome</keyword>
<feature type="non-terminal residue" evidence="2">
    <location>
        <position position="1"/>
    </location>
</feature>
<proteinExistence type="predicted"/>
<evidence type="ECO:0000313" key="3">
    <source>
        <dbReference type="Proteomes" id="UP001630127"/>
    </source>
</evidence>
<keyword evidence="1" id="KW-0472">Membrane</keyword>
<sequence length="99" mass="10861">LSYGNSAAARDALPYYNAVLIFFCISGLTLSKCPTLEKSSPSYKSDCTTSDESPSKMKLQSKCVHDSAYTSGYFPINQIGCYYSQGIIYASLRDNSENL</sequence>
<keyword evidence="1" id="KW-0812">Transmembrane</keyword>
<organism evidence="2 3">
    <name type="scientific">Cinchona calisaya</name>
    <dbReference type="NCBI Taxonomy" id="153742"/>
    <lineage>
        <taxon>Eukaryota</taxon>
        <taxon>Viridiplantae</taxon>
        <taxon>Streptophyta</taxon>
        <taxon>Embryophyta</taxon>
        <taxon>Tracheophyta</taxon>
        <taxon>Spermatophyta</taxon>
        <taxon>Magnoliopsida</taxon>
        <taxon>eudicotyledons</taxon>
        <taxon>Gunneridae</taxon>
        <taxon>Pentapetalae</taxon>
        <taxon>asterids</taxon>
        <taxon>lamiids</taxon>
        <taxon>Gentianales</taxon>
        <taxon>Rubiaceae</taxon>
        <taxon>Cinchonoideae</taxon>
        <taxon>Cinchoneae</taxon>
        <taxon>Cinchona</taxon>
    </lineage>
</organism>
<reference evidence="2 3" key="1">
    <citation type="submission" date="2024-11" db="EMBL/GenBank/DDBJ databases">
        <title>A near-complete genome assembly of Cinchona calisaya.</title>
        <authorList>
            <person name="Lian D.C."/>
            <person name="Zhao X.W."/>
            <person name="Wei L."/>
        </authorList>
    </citation>
    <scope>NUCLEOTIDE SEQUENCE [LARGE SCALE GENOMIC DNA]</scope>
    <source>
        <tissue evidence="2">Nenye</tissue>
    </source>
</reference>
<keyword evidence="1" id="KW-1133">Transmembrane helix</keyword>
<feature type="transmembrane region" description="Helical" evidence="1">
    <location>
        <begin position="12"/>
        <end position="30"/>
    </location>
</feature>
<name>A0ABD3AGP5_9GENT</name>
<protein>
    <submittedName>
        <fullName evidence="2">Uncharacterized protein</fullName>
    </submittedName>
</protein>
<comment type="caution">
    <text evidence="2">The sequence shown here is derived from an EMBL/GenBank/DDBJ whole genome shotgun (WGS) entry which is preliminary data.</text>
</comment>
<evidence type="ECO:0000313" key="2">
    <source>
        <dbReference type="EMBL" id="KAL3530141.1"/>
    </source>
</evidence>
<dbReference type="AlphaFoldDB" id="A0ABD3AGP5"/>
<dbReference type="EMBL" id="JBJUIK010000004">
    <property type="protein sequence ID" value="KAL3530141.1"/>
    <property type="molecule type" value="Genomic_DNA"/>
</dbReference>
<gene>
    <name evidence="2" type="ORF">ACH5RR_009463</name>
</gene>
<accession>A0ABD3AGP5</accession>
<dbReference type="Proteomes" id="UP001630127">
    <property type="component" value="Unassembled WGS sequence"/>
</dbReference>
<evidence type="ECO:0000256" key="1">
    <source>
        <dbReference type="SAM" id="Phobius"/>
    </source>
</evidence>